<name>A0A0B5A062_9CAUD</name>
<dbReference type="KEGG" id="vg:23680373"/>
<evidence type="ECO:0000313" key="2">
    <source>
        <dbReference type="Proteomes" id="UP000031717"/>
    </source>
</evidence>
<dbReference type="RefSeq" id="YP_009125765.1">
    <property type="nucleotide sequence ID" value="NC_026603.1"/>
</dbReference>
<dbReference type="Proteomes" id="UP000031717">
    <property type="component" value="Segment"/>
</dbReference>
<sequence>MLADLDAVKAALKALGRTDLAETATAEGVEPLLLEASDLVTGYLWPSLVPDPTPDPIKRVTASMVAICLSRPTEILPETQQLSADGFGVTFTPGSGSPGPYLTAAHKARLRPFRSGMTSVPMGGENY</sequence>
<proteinExistence type="predicted"/>
<organism evidence="1 2">
    <name type="scientific">Mycobacterium phage Keshu</name>
    <dbReference type="NCBI Taxonomy" id="1567471"/>
    <lineage>
        <taxon>Viruses</taxon>
        <taxon>Duplodnaviria</taxon>
        <taxon>Heunggongvirae</taxon>
        <taxon>Uroviricota</taxon>
        <taxon>Caudoviricetes</taxon>
        <taxon>Weiservirinae</taxon>
        <taxon>Keshuvirus</taxon>
        <taxon>Keshuvirus keshu</taxon>
    </lineage>
</organism>
<gene>
    <name evidence="1" type="primary">13</name>
    <name evidence="1" type="ORF">PBI_KESHU_13</name>
</gene>
<accession>A0A0B5A062</accession>
<dbReference type="OrthoDB" id="16209at10239"/>
<dbReference type="EMBL" id="KP027199">
    <property type="protein sequence ID" value="AJD82233.1"/>
    <property type="molecule type" value="Genomic_DNA"/>
</dbReference>
<evidence type="ECO:0000313" key="1">
    <source>
        <dbReference type="EMBL" id="AJD82233.1"/>
    </source>
</evidence>
<keyword evidence="2" id="KW-1185">Reference proteome</keyword>
<protein>
    <submittedName>
        <fullName evidence="1">Head-to-tail adaptor</fullName>
    </submittedName>
</protein>
<dbReference type="GeneID" id="23680373"/>
<reference evidence="1 2" key="1">
    <citation type="submission" date="2014-10" db="EMBL/GenBank/DDBJ databases">
        <authorList>
            <person name="Mthembu S."/>
            <person name="Kuvar S."/>
            <person name="Nduna N."/>
            <person name="Pillay S."/>
            <person name="Pillay T."/>
            <person name="Tang P.-C."/>
            <person name="Reddy N."/>
            <person name="Larsen M.H."/>
            <person name="Rubin E.J."/>
            <person name="Russell D.A."/>
            <person name="Guerrero C.A."/>
            <person name="Bowman C.A."/>
            <person name="Jacobs-Sera D."/>
            <person name="Hendrix R.W."/>
            <person name="Hatfull G.F."/>
        </authorList>
    </citation>
    <scope>NUCLEOTIDE SEQUENCE [LARGE SCALE GENOMIC DNA]</scope>
</reference>